<protein>
    <recommendedName>
        <fullName evidence="2">Small, acid-soluble spore protein I</fullName>
        <shortName evidence="2">SASP I</shortName>
    </recommendedName>
</protein>
<dbReference type="NCBIfam" id="TIGR03092">
    <property type="entry name" value="SASP_sspI"/>
    <property type="match status" value="1"/>
</dbReference>
<dbReference type="GO" id="GO:0030436">
    <property type="term" value="P:asexual sporulation"/>
    <property type="evidence" value="ECO:0007669"/>
    <property type="project" value="UniProtKB-UniRule"/>
</dbReference>
<comment type="induction">
    <text evidence="2">Expressed only in the forespore compartment of sporulating cells.</text>
</comment>
<organism evidence="3 4">
    <name type="scientific">Candidatus Pseudogracilibacillus intestinigallinarum</name>
    <dbReference type="NCBI Taxonomy" id="2838742"/>
    <lineage>
        <taxon>Bacteria</taxon>
        <taxon>Bacillati</taxon>
        <taxon>Bacillota</taxon>
        <taxon>Bacilli</taxon>
        <taxon>Bacillales</taxon>
        <taxon>Bacillaceae</taxon>
        <taxon>Pseudogracilibacillus</taxon>
    </lineage>
</organism>
<dbReference type="AlphaFoldDB" id="A0A9D1TJV4"/>
<dbReference type="HAMAP" id="MF_00669">
    <property type="entry name" value="SspI"/>
    <property type="match status" value="1"/>
</dbReference>
<accession>A0A9D1TJV4</accession>
<dbReference type="Pfam" id="PF14098">
    <property type="entry name" value="SSPI"/>
    <property type="match status" value="1"/>
</dbReference>
<dbReference type="GO" id="GO:0030435">
    <property type="term" value="P:sporulation resulting in formation of a cellular spore"/>
    <property type="evidence" value="ECO:0007669"/>
    <property type="project" value="UniProtKB-KW"/>
</dbReference>
<proteinExistence type="evidence at transcript level"/>
<dbReference type="EMBL" id="DXHX01000085">
    <property type="protein sequence ID" value="HIV74590.1"/>
    <property type="molecule type" value="Genomic_DNA"/>
</dbReference>
<sequence length="71" mass="8160">MDINIREAIYQNVKDNSLDQFEETIVDALEDGEEKILPGLGVLFEYIWNGSTNEEKSSMLFALERGLQKHN</sequence>
<dbReference type="Proteomes" id="UP000823937">
    <property type="component" value="Unassembled WGS sequence"/>
</dbReference>
<comment type="subcellular location">
    <subcellularLocation>
        <location evidence="2">Spore core</location>
    </subcellularLocation>
</comment>
<keyword evidence="1 2" id="KW-0749">Sporulation</keyword>
<comment type="similarity">
    <text evidence="2">Belongs to the SspI family.</text>
</comment>
<reference evidence="3" key="2">
    <citation type="submission" date="2021-04" db="EMBL/GenBank/DDBJ databases">
        <authorList>
            <person name="Gilroy R."/>
        </authorList>
    </citation>
    <scope>NUCLEOTIDE SEQUENCE</scope>
    <source>
        <strain evidence="3">CHK169-2315</strain>
    </source>
</reference>
<comment type="caution">
    <text evidence="3">The sequence shown here is derived from an EMBL/GenBank/DDBJ whole genome shotgun (WGS) entry which is preliminary data.</text>
</comment>
<evidence type="ECO:0000256" key="2">
    <source>
        <dbReference type="HAMAP-Rule" id="MF_00669"/>
    </source>
</evidence>
<reference evidence="3" key="1">
    <citation type="journal article" date="2021" name="PeerJ">
        <title>Extensive microbial diversity within the chicken gut microbiome revealed by metagenomics and culture.</title>
        <authorList>
            <person name="Gilroy R."/>
            <person name="Ravi A."/>
            <person name="Getino M."/>
            <person name="Pursley I."/>
            <person name="Horton D.L."/>
            <person name="Alikhan N.F."/>
            <person name="Baker D."/>
            <person name="Gharbi K."/>
            <person name="Hall N."/>
            <person name="Watson M."/>
            <person name="Adriaenssens E.M."/>
            <person name="Foster-Nyarko E."/>
            <person name="Jarju S."/>
            <person name="Secka A."/>
            <person name="Antonio M."/>
            <person name="Oren A."/>
            <person name="Chaudhuri R.R."/>
            <person name="La Ragione R."/>
            <person name="Hildebrand F."/>
            <person name="Pallen M.J."/>
        </authorList>
    </citation>
    <scope>NUCLEOTIDE SEQUENCE</scope>
    <source>
        <strain evidence="3">CHK169-2315</strain>
    </source>
</reference>
<evidence type="ECO:0000313" key="3">
    <source>
        <dbReference type="EMBL" id="HIV74590.1"/>
    </source>
</evidence>
<evidence type="ECO:0000313" key="4">
    <source>
        <dbReference type="Proteomes" id="UP000823937"/>
    </source>
</evidence>
<gene>
    <name evidence="2 3" type="primary">sspI</name>
    <name evidence="3" type="ORF">H9895_05840</name>
</gene>
<evidence type="ECO:0000256" key="1">
    <source>
        <dbReference type="ARBA" id="ARBA00022969"/>
    </source>
</evidence>
<name>A0A9D1TJV4_9BACI</name>
<dbReference type="InterPro" id="IPR017525">
    <property type="entry name" value="SspI"/>
</dbReference>